<dbReference type="PANTHER" id="PTHR43625">
    <property type="entry name" value="AFLATOXIN B1 ALDEHYDE REDUCTASE"/>
    <property type="match status" value="1"/>
</dbReference>
<evidence type="ECO:0000313" key="3">
    <source>
        <dbReference type="EMBL" id="KAL3698796.1"/>
    </source>
</evidence>
<evidence type="ECO:0000256" key="2">
    <source>
        <dbReference type="SAM" id="MobiDB-lite"/>
    </source>
</evidence>
<evidence type="ECO:0000313" key="4">
    <source>
        <dbReference type="Proteomes" id="UP001633002"/>
    </source>
</evidence>
<dbReference type="Proteomes" id="UP001633002">
    <property type="component" value="Unassembled WGS sequence"/>
</dbReference>
<proteinExistence type="predicted"/>
<dbReference type="InterPro" id="IPR050791">
    <property type="entry name" value="Aldo-Keto_reductase"/>
</dbReference>
<feature type="compositionally biased region" description="Polar residues" evidence="2">
    <location>
        <begin position="235"/>
        <end position="245"/>
    </location>
</feature>
<keyword evidence="1" id="KW-0560">Oxidoreductase</keyword>
<gene>
    <name evidence="3" type="ORF">R1sor_012872</name>
</gene>
<feature type="region of interest" description="Disordered" evidence="2">
    <location>
        <begin position="215"/>
        <end position="245"/>
    </location>
</feature>
<keyword evidence="4" id="KW-1185">Reference proteome</keyword>
<sequence>MAIVPTVPLRSQGLELSAQSLVCMGMFAFYGPPKPDEEMSSWMSAFYGPPKPDEEMIELIHKAVIHKAVEHGGLELSAQSLVCMGMSAFYGPPKPDEEMSSWMSAFYGPPKPDEEMIELIHKAVEHGVSLSDLLIKLDISLDVQQSLELGPESYAAELQPFVDCEEHIQKSASYSHAKRKGPAPDIIDYLREGLKRTAYATKRKTLALPGIRKNNVASPKALPHPSFSEEPGAVQSPQPFGSTVC</sequence>
<reference evidence="3 4" key="1">
    <citation type="submission" date="2024-09" db="EMBL/GenBank/DDBJ databases">
        <title>Chromosome-scale assembly of Riccia sorocarpa.</title>
        <authorList>
            <person name="Paukszto L."/>
        </authorList>
    </citation>
    <scope>NUCLEOTIDE SEQUENCE [LARGE SCALE GENOMIC DNA]</scope>
    <source>
        <strain evidence="3">LP-2024</strain>
        <tissue evidence="3">Aerial parts of the thallus</tissue>
    </source>
</reference>
<dbReference type="GO" id="GO:0016491">
    <property type="term" value="F:oxidoreductase activity"/>
    <property type="evidence" value="ECO:0007669"/>
    <property type="project" value="UniProtKB-KW"/>
</dbReference>
<dbReference type="AlphaFoldDB" id="A0ABD3I5L7"/>
<organism evidence="3 4">
    <name type="scientific">Riccia sorocarpa</name>
    <dbReference type="NCBI Taxonomy" id="122646"/>
    <lineage>
        <taxon>Eukaryota</taxon>
        <taxon>Viridiplantae</taxon>
        <taxon>Streptophyta</taxon>
        <taxon>Embryophyta</taxon>
        <taxon>Marchantiophyta</taxon>
        <taxon>Marchantiopsida</taxon>
        <taxon>Marchantiidae</taxon>
        <taxon>Marchantiales</taxon>
        <taxon>Ricciaceae</taxon>
        <taxon>Riccia</taxon>
    </lineage>
</organism>
<accession>A0ABD3I5L7</accession>
<comment type="caution">
    <text evidence="3">The sequence shown here is derived from an EMBL/GenBank/DDBJ whole genome shotgun (WGS) entry which is preliminary data.</text>
</comment>
<name>A0ABD3I5L7_9MARC</name>
<protein>
    <submittedName>
        <fullName evidence="3">Uncharacterized protein</fullName>
    </submittedName>
</protein>
<dbReference type="EMBL" id="JBJQOH010000002">
    <property type="protein sequence ID" value="KAL3698796.1"/>
    <property type="molecule type" value="Genomic_DNA"/>
</dbReference>
<evidence type="ECO:0000256" key="1">
    <source>
        <dbReference type="ARBA" id="ARBA00023002"/>
    </source>
</evidence>
<dbReference type="PANTHER" id="PTHR43625:SF40">
    <property type="entry name" value="ALDO-KETO REDUCTASE YAKC [NADP(+)]"/>
    <property type="match status" value="1"/>
</dbReference>